<dbReference type="Gene3D" id="1.25.40.10">
    <property type="entry name" value="Tetratricopeptide repeat domain"/>
    <property type="match status" value="1"/>
</dbReference>
<keyword evidence="1" id="KW-0547">Nucleotide-binding</keyword>
<comment type="caution">
    <text evidence="5">The sequence shown here is derived from an EMBL/GenBank/DDBJ whole genome shotgun (WGS) entry which is preliminary data.</text>
</comment>
<dbReference type="SUPFAM" id="SSF48452">
    <property type="entry name" value="TPR-like"/>
    <property type="match status" value="2"/>
</dbReference>
<proteinExistence type="predicted"/>
<dbReference type="GO" id="GO:0005737">
    <property type="term" value="C:cytoplasm"/>
    <property type="evidence" value="ECO:0007669"/>
    <property type="project" value="TreeGrafter"/>
</dbReference>
<dbReference type="SUPFAM" id="SSF46894">
    <property type="entry name" value="C-terminal effector domain of the bipartite response regulators"/>
    <property type="match status" value="1"/>
</dbReference>
<dbReference type="InterPro" id="IPR019734">
    <property type="entry name" value="TPR_rpt"/>
</dbReference>
<evidence type="ECO:0000256" key="2">
    <source>
        <dbReference type="ARBA" id="ARBA00022840"/>
    </source>
</evidence>
<dbReference type="Gene3D" id="1.10.10.10">
    <property type="entry name" value="Winged helix-like DNA-binding domain superfamily/Winged helix DNA-binding domain"/>
    <property type="match status" value="1"/>
</dbReference>
<dbReference type="InterPro" id="IPR011990">
    <property type="entry name" value="TPR-like_helical_dom_sf"/>
</dbReference>
<evidence type="ECO:0000256" key="1">
    <source>
        <dbReference type="ARBA" id="ARBA00022741"/>
    </source>
</evidence>
<feature type="compositionally biased region" description="Low complexity" evidence="3">
    <location>
        <begin position="919"/>
        <end position="928"/>
    </location>
</feature>
<dbReference type="PANTHER" id="PTHR16305">
    <property type="entry name" value="TESTICULAR SOLUBLE ADENYLYL CYCLASE"/>
    <property type="match status" value="1"/>
</dbReference>
<dbReference type="InterPro" id="IPR036388">
    <property type="entry name" value="WH-like_DNA-bd_sf"/>
</dbReference>
<dbReference type="SMART" id="SM00421">
    <property type="entry name" value="HTH_LUXR"/>
    <property type="match status" value="1"/>
</dbReference>
<dbReference type="Pfam" id="PF13191">
    <property type="entry name" value="AAA_16"/>
    <property type="match status" value="1"/>
</dbReference>
<dbReference type="InterPro" id="IPR027417">
    <property type="entry name" value="P-loop_NTPase"/>
</dbReference>
<dbReference type="InterPro" id="IPR041664">
    <property type="entry name" value="AAA_16"/>
</dbReference>
<dbReference type="RefSeq" id="WP_163716370.1">
    <property type="nucleotide sequence ID" value="NZ_BLKZ01000001.1"/>
</dbReference>
<keyword evidence="6" id="KW-1185">Reference proteome</keyword>
<dbReference type="PROSITE" id="PS50043">
    <property type="entry name" value="HTH_LUXR_2"/>
    <property type="match status" value="1"/>
</dbReference>
<dbReference type="GO" id="GO:0003677">
    <property type="term" value="F:DNA binding"/>
    <property type="evidence" value="ECO:0007669"/>
    <property type="project" value="InterPro"/>
</dbReference>
<evidence type="ECO:0000256" key="3">
    <source>
        <dbReference type="SAM" id="MobiDB-lite"/>
    </source>
</evidence>
<organism evidence="5 6">
    <name type="scientific">Mycobacterium bourgelatii</name>
    <dbReference type="NCBI Taxonomy" id="1273442"/>
    <lineage>
        <taxon>Bacteria</taxon>
        <taxon>Bacillati</taxon>
        <taxon>Actinomycetota</taxon>
        <taxon>Actinomycetes</taxon>
        <taxon>Mycobacteriales</taxon>
        <taxon>Mycobacteriaceae</taxon>
        <taxon>Mycobacterium</taxon>
    </lineage>
</organism>
<reference evidence="5 6" key="1">
    <citation type="journal article" date="2019" name="Emerg. Microbes Infect.">
        <title>Comprehensive subspecies identification of 175 nontuberculous mycobacteria species based on 7547 genomic profiles.</title>
        <authorList>
            <person name="Matsumoto Y."/>
            <person name="Kinjo T."/>
            <person name="Motooka D."/>
            <person name="Nabeya D."/>
            <person name="Jung N."/>
            <person name="Uechi K."/>
            <person name="Horii T."/>
            <person name="Iida T."/>
            <person name="Fujita J."/>
            <person name="Nakamura S."/>
        </authorList>
    </citation>
    <scope>NUCLEOTIDE SEQUENCE [LARGE SCALE GENOMIC DNA]</scope>
    <source>
        <strain evidence="5 6">JCM 30725</strain>
    </source>
</reference>
<dbReference type="InterPro" id="IPR016032">
    <property type="entry name" value="Sig_transdc_resp-reg_C-effctor"/>
</dbReference>
<feature type="domain" description="HTH luxR-type" evidence="4">
    <location>
        <begin position="851"/>
        <end position="916"/>
    </location>
</feature>
<dbReference type="SMART" id="SM00028">
    <property type="entry name" value="TPR"/>
    <property type="match status" value="4"/>
</dbReference>
<name>A0A7I9YU71_MYCBU</name>
<evidence type="ECO:0000259" key="4">
    <source>
        <dbReference type="PROSITE" id="PS50043"/>
    </source>
</evidence>
<evidence type="ECO:0000313" key="6">
    <source>
        <dbReference type="Proteomes" id="UP000465360"/>
    </source>
</evidence>
<dbReference type="GO" id="GO:0004016">
    <property type="term" value="F:adenylate cyclase activity"/>
    <property type="evidence" value="ECO:0007669"/>
    <property type="project" value="TreeGrafter"/>
</dbReference>
<dbReference type="Pfam" id="PF00196">
    <property type="entry name" value="GerE"/>
    <property type="match status" value="1"/>
</dbReference>
<sequence length="935" mass="100526">MGNLSTIREAESRESSKFLARIEGGPAGLVFEGAAGIGKTTVWLETIRRATESSFCVLTARASAAEAKLSYAALADLLATLEPALFDQLPPVQRVALDRVLLRGHDGPDTDEHAAAAAFLSVLRLLAQQSPVLVAIDDLQWLDSPSRAVVAFAARRLTGRVGITATIRTDNKNPVPSWLHLPHPDQLTRMTLGPLSLGGLHGVIKARLGRTLSRPVITRIHQVSGGNPFYALELARALDDSTPLGRLQLPASLNEVVRQHIGTVDEKTSQLLLAASCAANPTVVQLAQVTRTTVDDTIHLLEHAETQGIITLDGNRLQFTHPLLAHGIYTAARAAQRRAMHRKLAELTEVPELRAGHLAQAAVTADETTLQAIDAAVDAVAARGAPSAAAELLDLAISLGGDNPVRRLRAAEQHFRAGSFAKADDRLQSIMGVLEPGTLRTLALMLRGAIDGYRDRLPQAVEALSQVVAEARDIPPLRLQGLMLLSLAVGLTGDLAASVAYARRAVADAQQLGAPGPRSQALALWVHIGFMHGLGTDEKALATALELEDHDSTGPATLRATTVAAINCAWTGKLHEARVKLAEVEQICVDRGNELDIVSIAEFTTLVDLWLGHVDDAARRADEAVQRAEQLDSYTLLATVLNCQAAVAAQRGREDEARRAALKAIEIARDYGIHFKTIAATAALAFLEVSLANYEAAATILKPLLANFDPAHDTEIVVGGYLPDAIKALVALDRLDEARPLVTALETNGTRLDRPWMLAMGARGRALLLAADGDLDAAAAAAQEALQHHDRLPMPFERARTQLVVGQLQRRRRRKQAAAQILQEALHTFESVGAPLWAARARAELARVNVSPSDGTEMTPTERNVAERAAAGMSNRDIAAELFLSPKTVEMNLSRVYRKLGIRSRSQLHARLRPPNSPPNSRENPGSPEDADDYR</sequence>
<accession>A0A7I9YU71</accession>
<dbReference type="GO" id="GO:0006355">
    <property type="term" value="P:regulation of DNA-templated transcription"/>
    <property type="evidence" value="ECO:0007669"/>
    <property type="project" value="InterPro"/>
</dbReference>
<dbReference type="AlphaFoldDB" id="A0A7I9YU71"/>
<dbReference type="EMBL" id="BLKZ01000001">
    <property type="protein sequence ID" value="GFG92231.1"/>
    <property type="molecule type" value="Genomic_DNA"/>
</dbReference>
<feature type="region of interest" description="Disordered" evidence="3">
    <location>
        <begin position="906"/>
        <end position="935"/>
    </location>
</feature>
<keyword evidence="2" id="KW-0067">ATP-binding</keyword>
<dbReference type="InterPro" id="IPR000792">
    <property type="entry name" value="Tscrpt_reg_LuxR_C"/>
</dbReference>
<dbReference type="CDD" id="cd06170">
    <property type="entry name" value="LuxR_C_like"/>
    <property type="match status" value="1"/>
</dbReference>
<gene>
    <name evidence="5" type="ORF">MBOU_42730</name>
</gene>
<evidence type="ECO:0000313" key="5">
    <source>
        <dbReference type="EMBL" id="GFG92231.1"/>
    </source>
</evidence>
<dbReference type="PANTHER" id="PTHR16305:SF35">
    <property type="entry name" value="TRANSCRIPTIONAL ACTIVATOR DOMAIN"/>
    <property type="match status" value="1"/>
</dbReference>
<dbReference type="PROSITE" id="PS00622">
    <property type="entry name" value="HTH_LUXR_1"/>
    <property type="match status" value="1"/>
</dbReference>
<dbReference type="GO" id="GO:0005524">
    <property type="term" value="F:ATP binding"/>
    <property type="evidence" value="ECO:0007669"/>
    <property type="project" value="UniProtKB-KW"/>
</dbReference>
<protein>
    <submittedName>
        <fullName evidence="5">Transcriptional regulator</fullName>
    </submittedName>
</protein>
<dbReference type="SUPFAM" id="SSF52540">
    <property type="entry name" value="P-loop containing nucleoside triphosphate hydrolases"/>
    <property type="match status" value="1"/>
</dbReference>
<dbReference type="PRINTS" id="PR00038">
    <property type="entry name" value="HTHLUXR"/>
</dbReference>
<dbReference type="Proteomes" id="UP000465360">
    <property type="component" value="Unassembled WGS sequence"/>
</dbReference>